<dbReference type="Proteomes" id="UP000814140">
    <property type="component" value="Unassembled WGS sequence"/>
</dbReference>
<feature type="non-terminal residue" evidence="1">
    <location>
        <position position="1"/>
    </location>
</feature>
<accession>A0ACB8SDB4</accession>
<organism evidence="1 2">
    <name type="scientific">Artomyces pyxidatus</name>
    <dbReference type="NCBI Taxonomy" id="48021"/>
    <lineage>
        <taxon>Eukaryota</taxon>
        <taxon>Fungi</taxon>
        <taxon>Dikarya</taxon>
        <taxon>Basidiomycota</taxon>
        <taxon>Agaricomycotina</taxon>
        <taxon>Agaricomycetes</taxon>
        <taxon>Russulales</taxon>
        <taxon>Auriscalpiaceae</taxon>
        <taxon>Artomyces</taxon>
    </lineage>
</organism>
<name>A0ACB8SDB4_9AGAM</name>
<proteinExistence type="predicted"/>
<reference evidence="1" key="1">
    <citation type="submission" date="2021-03" db="EMBL/GenBank/DDBJ databases">
        <authorList>
            <consortium name="DOE Joint Genome Institute"/>
            <person name="Ahrendt S."/>
            <person name="Looney B.P."/>
            <person name="Miyauchi S."/>
            <person name="Morin E."/>
            <person name="Drula E."/>
            <person name="Courty P.E."/>
            <person name="Chicoki N."/>
            <person name="Fauchery L."/>
            <person name="Kohler A."/>
            <person name="Kuo A."/>
            <person name="Labutti K."/>
            <person name="Pangilinan J."/>
            <person name="Lipzen A."/>
            <person name="Riley R."/>
            <person name="Andreopoulos W."/>
            <person name="He G."/>
            <person name="Johnson J."/>
            <person name="Barry K.W."/>
            <person name="Grigoriev I.V."/>
            <person name="Nagy L."/>
            <person name="Hibbett D."/>
            <person name="Henrissat B."/>
            <person name="Matheny P.B."/>
            <person name="Labbe J."/>
            <person name="Martin F."/>
        </authorList>
    </citation>
    <scope>NUCLEOTIDE SEQUENCE</scope>
    <source>
        <strain evidence="1">HHB10654</strain>
    </source>
</reference>
<keyword evidence="2" id="KW-1185">Reference proteome</keyword>
<sequence length="160" mass="18037">IPAFDGLLPEPHNGRLLKLLFEFAHLHGLAKLEMHTDTTLDVLSEVVRERFADAVNDFQVNTCSQFQTLELEREKSARLRHEEKKANSSKANKPTGQESLSDNASDPARQKSRSDTARKEKGWNVNTYKFHRLGDYVSTIRNMGVTGSYSTQRVSAVSFA</sequence>
<protein>
    <submittedName>
        <fullName evidence="1">Uncharacterized protein</fullName>
    </submittedName>
</protein>
<gene>
    <name evidence="1" type="ORF">BV25DRAFT_1817305</name>
</gene>
<evidence type="ECO:0000313" key="1">
    <source>
        <dbReference type="EMBL" id="KAI0054212.1"/>
    </source>
</evidence>
<dbReference type="EMBL" id="MU277640">
    <property type="protein sequence ID" value="KAI0054212.1"/>
    <property type="molecule type" value="Genomic_DNA"/>
</dbReference>
<comment type="caution">
    <text evidence="1">The sequence shown here is derived from an EMBL/GenBank/DDBJ whole genome shotgun (WGS) entry which is preliminary data.</text>
</comment>
<evidence type="ECO:0000313" key="2">
    <source>
        <dbReference type="Proteomes" id="UP000814140"/>
    </source>
</evidence>
<reference evidence="1" key="2">
    <citation type="journal article" date="2022" name="New Phytol.">
        <title>Evolutionary transition to the ectomycorrhizal habit in the genomes of a hyperdiverse lineage of mushroom-forming fungi.</title>
        <authorList>
            <person name="Looney B."/>
            <person name="Miyauchi S."/>
            <person name="Morin E."/>
            <person name="Drula E."/>
            <person name="Courty P.E."/>
            <person name="Kohler A."/>
            <person name="Kuo A."/>
            <person name="LaButti K."/>
            <person name="Pangilinan J."/>
            <person name="Lipzen A."/>
            <person name="Riley R."/>
            <person name="Andreopoulos W."/>
            <person name="He G."/>
            <person name="Johnson J."/>
            <person name="Nolan M."/>
            <person name="Tritt A."/>
            <person name="Barry K.W."/>
            <person name="Grigoriev I.V."/>
            <person name="Nagy L.G."/>
            <person name="Hibbett D."/>
            <person name="Henrissat B."/>
            <person name="Matheny P.B."/>
            <person name="Labbe J."/>
            <person name="Martin F.M."/>
        </authorList>
    </citation>
    <scope>NUCLEOTIDE SEQUENCE</scope>
    <source>
        <strain evidence="1">HHB10654</strain>
    </source>
</reference>